<feature type="region of interest" description="Disordered" evidence="1">
    <location>
        <begin position="441"/>
        <end position="485"/>
    </location>
</feature>
<feature type="compositionally biased region" description="Basic and acidic residues" evidence="1">
    <location>
        <begin position="449"/>
        <end position="458"/>
    </location>
</feature>
<feature type="region of interest" description="Disordered" evidence="1">
    <location>
        <begin position="28"/>
        <end position="73"/>
    </location>
</feature>
<feature type="region of interest" description="Disordered" evidence="1">
    <location>
        <begin position="312"/>
        <end position="333"/>
    </location>
</feature>
<accession>A0AAD4PQX9</accession>
<feature type="compositionally biased region" description="Polar residues" evidence="1">
    <location>
        <begin position="312"/>
        <end position="326"/>
    </location>
</feature>
<reference evidence="2" key="1">
    <citation type="journal article" date="2021" name="Mol. Ecol. Resour.">
        <title>Phylogenomic analyses of the genus Drosophila reveals genomic signals of climate adaptation.</title>
        <authorList>
            <person name="Li F."/>
            <person name="Rane R.V."/>
            <person name="Luria V."/>
            <person name="Xiong Z."/>
            <person name="Chen J."/>
            <person name="Li Z."/>
            <person name="Catullo R.A."/>
            <person name="Griffin P.C."/>
            <person name="Schiffer M."/>
            <person name="Pearce S."/>
            <person name="Lee S.F."/>
            <person name="McElroy K."/>
            <person name="Stocker A."/>
            <person name="Shirriffs J."/>
            <person name="Cockerell F."/>
            <person name="Coppin C."/>
            <person name="Sgro C.M."/>
            <person name="Karger A."/>
            <person name="Cain J.W."/>
            <person name="Weber J.A."/>
            <person name="Santpere G."/>
            <person name="Kirschner M.W."/>
            <person name="Hoffmann A.A."/>
            <person name="Oakeshott J.G."/>
            <person name="Zhang G."/>
        </authorList>
    </citation>
    <scope>NUCLEOTIDE SEQUENCE</scope>
    <source>
        <strain evidence="2">BGI-SZ-2011g</strain>
    </source>
</reference>
<proteinExistence type="predicted"/>
<dbReference type="PANTHER" id="PTHR14195">
    <property type="entry name" value="G PATCH DOMAIN CONTAINING PROTEIN 2"/>
    <property type="match status" value="1"/>
</dbReference>
<gene>
    <name evidence="2" type="ORF">KR093_006045</name>
</gene>
<keyword evidence="3" id="KW-1185">Reference proteome</keyword>
<dbReference type="InterPro" id="IPR051189">
    <property type="entry name" value="Splicing_assoc_domain"/>
</dbReference>
<dbReference type="EMBL" id="JAJJHW010000095">
    <property type="protein sequence ID" value="KAH8387280.1"/>
    <property type="molecule type" value="Genomic_DNA"/>
</dbReference>
<evidence type="ECO:0000256" key="1">
    <source>
        <dbReference type="SAM" id="MobiDB-lite"/>
    </source>
</evidence>
<evidence type="ECO:0000313" key="3">
    <source>
        <dbReference type="Proteomes" id="UP001200034"/>
    </source>
</evidence>
<dbReference type="AlphaFoldDB" id="A0AAD4PQX9"/>
<feature type="compositionally biased region" description="Basic residues" evidence="1">
    <location>
        <begin position="60"/>
        <end position="71"/>
    </location>
</feature>
<organism evidence="2 3">
    <name type="scientific">Drosophila rubida</name>
    <dbReference type="NCBI Taxonomy" id="30044"/>
    <lineage>
        <taxon>Eukaryota</taxon>
        <taxon>Metazoa</taxon>
        <taxon>Ecdysozoa</taxon>
        <taxon>Arthropoda</taxon>
        <taxon>Hexapoda</taxon>
        <taxon>Insecta</taxon>
        <taxon>Pterygota</taxon>
        <taxon>Neoptera</taxon>
        <taxon>Endopterygota</taxon>
        <taxon>Diptera</taxon>
        <taxon>Brachycera</taxon>
        <taxon>Muscomorpha</taxon>
        <taxon>Ephydroidea</taxon>
        <taxon>Drosophilidae</taxon>
        <taxon>Drosophila</taxon>
    </lineage>
</organism>
<name>A0AAD4PQX9_9MUSC</name>
<comment type="caution">
    <text evidence="2">The sequence shown here is derived from an EMBL/GenBank/DDBJ whole genome shotgun (WGS) entry which is preliminary data.</text>
</comment>
<sequence>MDQFSHDLTLALEETSLMDRACGVGRWGSRRRTRSTGNLPCAPQPTEDSSSSPTDTLNAHGHHGHHHHHHPSASVNANVTANANANVDGLDAHPHNAMLHASDSDEKAEAMLPLRLPAKSLNAAAAVRMGMGALESDSLNETNFSPARFYKPNSRRKRKIKRMSMEFEFSKDCNVMVMAPHSFTESPLHPGMLGAPGGGGHVAGNVTGTVRKRVLKTDCGNRSNLFFCGKRKRSNRDRYNEHEAGVVGHGGSCGGGGSGSSKLHSSSMPRYTHMEEYHRMRPRSYSSTSKPHSERLLPLNKGLLSKINRIAQSQQSQKTDNTSSMEQGLDQGRGTQLDTDAVELQHENEQQLELRESCADTEPAASAGDFSMEMLVPVSDIESLLNSPSNFPLGLENPGADYHVHRKKSHQRRRRFCQTTHPLHVQSMDCSELYDFLSSSSLSSSSDSEDSHRLHDTDREGDDELTDWPGNEFGPGGKYDPKRKLTKKSLLPQIRSDDTIGEDDTLMSGTEATAAASTFCDSYSGGGISQSPTQSDALQDLSRFQPAASSEPIEICGGGANRKNRSVGFMGVNICLDMESTSNGLPAVRQIESEMSGETSNPFLSSSPPTQLQEVREIRAGCRRINGDRPGFSIKLSVNERLARFLQDPRQTQIRLPDIEIYEQDSLVNLSTLYSLNMVVENGCTVLTKTR</sequence>
<evidence type="ECO:0000313" key="2">
    <source>
        <dbReference type="EMBL" id="KAH8387280.1"/>
    </source>
</evidence>
<dbReference type="Proteomes" id="UP001200034">
    <property type="component" value="Unassembled WGS sequence"/>
</dbReference>
<protein>
    <submittedName>
        <fullName evidence="2">Uncharacterized protein</fullName>
    </submittedName>
</protein>